<protein>
    <submittedName>
        <fullName evidence="1">Uncharacterized protein</fullName>
    </submittedName>
</protein>
<dbReference type="RefSeq" id="WP_179198982.1">
    <property type="nucleotide sequence ID" value="NZ_JAFMOF010000001.1"/>
</dbReference>
<proteinExistence type="predicted"/>
<comment type="caution">
    <text evidence="1">The sequence shown here is derived from an EMBL/GenBank/DDBJ whole genome shotgun (WGS) entry which is preliminary data.</text>
</comment>
<evidence type="ECO:0000313" key="1">
    <source>
        <dbReference type="EMBL" id="MBO0651369.1"/>
    </source>
</evidence>
<accession>A0A939FHW7</accession>
<gene>
    <name evidence="1" type="ORF">J1792_00685</name>
</gene>
<dbReference type="AlphaFoldDB" id="A0A939FHW7"/>
<keyword evidence="2" id="KW-1185">Reference proteome</keyword>
<sequence>MRQGDIAWFDHHGFEQVRQARSEDRAVTPRVVERVQRLEHRIADGTGDRPA</sequence>
<dbReference type="Proteomes" id="UP000664781">
    <property type="component" value="Unassembled WGS sequence"/>
</dbReference>
<organism evidence="1 2">
    <name type="scientific">Streptomyces triculaminicus</name>
    <dbReference type="NCBI Taxonomy" id="2816232"/>
    <lineage>
        <taxon>Bacteria</taxon>
        <taxon>Bacillati</taxon>
        <taxon>Actinomycetota</taxon>
        <taxon>Actinomycetes</taxon>
        <taxon>Kitasatosporales</taxon>
        <taxon>Streptomycetaceae</taxon>
        <taxon>Streptomyces</taxon>
    </lineage>
</organism>
<name>A0A939FHW7_9ACTN</name>
<reference evidence="1" key="1">
    <citation type="submission" date="2021-03" db="EMBL/GenBank/DDBJ databases">
        <title>Streptomyces strains.</title>
        <authorList>
            <person name="Lund M.B."/>
            <person name="Toerring T."/>
        </authorList>
    </citation>
    <scope>NUCLEOTIDE SEQUENCE</scope>
    <source>
        <strain evidence="1">JCM 4242</strain>
    </source>
</reference>
<dbReference type="EMBL" id="JAFMOF010000001">
    <property type="protein sequence ID" value="MBO0651369.1"/>
    <property type="molecule type" value="Genomic_DNA"/>
</dbReference>
<evidence type="ECO:0000313" key="2">
    <source>
        <dbReference type="Proteomes" id="UP000664781"/>
    </source>
</evidence>